<dbReference type="SMART" id="SM01340">
    <property type="entry name" value="DNA_mis_repair"/>
    <property type="match status" value="1"/>
</dbReference>
<organism evidence="8 9">
    <name type="scientific">Natrialba swarupiae</name>
    <dbReference type="NCBI Taxonomy" id="2448032"/>
    <lineage>
        <taxon>Archaea</taxon>
        <taxon>Methanobacteriati</taxon>
        <taxon>Methanobacteriota</taxon>
        <taxon>Stenosarchaea group</taxon>
        <taxon>Halobacteria</taxon>
        <taxon>Halobacteriales</taxon>
        <taxon>Natrialbaceae</taxon>
        <taxon>Natrialba</taxon>
    </lineage>
</organism>
<dbReference type="GO" id="GO:0140664">
    <property type="term" value="F:ATP-dependent DNA damage sensor activity"/>
    <property type="evidence" value="ECO:0007669"/>
    <property type="project" value="InterPro"/>
</dbReference>
<name>A0A5D5AKX2_9EURY</name>
<keyword evidence="3 4" id="KW-0234">DNA repair</keyword>
<dbReference type="InterPro" id="IPR020568">
    <property type="entry name" value="Ribosomal_Su5_D2-typ_SF"/>
</dbReference>
<evidence type="ECO:0000256" key="3">
    <source>
        <dbReference type="ARBA" id="ARBA00023204"/>
    </source>
</evidence>
<dbReference type="InterPro" id="IPR042120">
    <property type="entry name" value="MutL_C_dimsub"/>
</dbReference>
<evidence type="ECO:0000256" key="5">
    <source>
        <dbReference type="SAM" id="MobiDB-lite"/>
    </source>
</evidence>
<evidence type="ECO:0000313" key="8">
    <source>
        <dbReference type="EMBL" id="TYT62518.1"/>
    </source>
</evidence>
<evidence type="ECO:0000256" key="1">
    <source>
        <dbReference type="ARBA" id="ARBA00006082"/>
    </source>
</evidence>
<dbReference type="EMBL" id="VTAW01000008">
    <property type="protein sequence ID" value="TYT62518.1"/>
    <property type="molecule type" value="Genomic_DNA"/>
</dbReference>
<evidence type="ECO:0000259" key="7">
    <source>
        <dbReference type="SMART" id="SM01340"/>
    </source>
</evidence>
<dbReference type="PANTHER" id="PTHR10073:SF12">
    <property type="entry name" value="DNA MISMATCH REPAIR PROTEIN MLH1"/>
    <property type="match status" value="1"/>
</dbReference>
<dbReference type="InterPro" id="IPR014721">
    <property type="entry name" value="Ribsml_uS5_D2-typ_fold_subgr"/>
</dbReference>
<dbReference type="Pfam" id="PF13589">
    <property type="entry name" value="HATPase_c_3"/>
    <property type="match status" value="1"/>
</dbReference>
<feature type="compositionally biased region" description="Polar residues" evidence="5">
    <location>
        <begin position="464"/>
        <end position="475"/>
    </location>
</feature>
<feature type="compositionally biased region" description="Polar residues" evidence="5">
    <location>
        <begin position="424"/>
        <end position="437"/>
    </location>
</feature>
<comment type="caution">
    <text evidence="8">The sequence shown here is derived from an EMBL/GenBank/DDBJ whole genome shotgun (WGS) entry which is preliminary data.</text>
</comment>
<feature type="region of interest" description="Disordered" evidence="5">
    <location>
        <begin position="121"/>
        <end position="141"/>
    </location>
</feature>
<feature type="domain" description="MutL C-terminal dimerisation" evidence="6">
    <location>
        <begin position="552"/>
        <end position="697"/>
    </location>
</feature>
<evidence type="ECO:0000313" key="9">
    <source>
        <dbReference type="Proteomes" id="UP000324104"/>
    </source>
</evidence>
<protein>
    <recommendedName>
        <fullName evidence="4">DNA mismatch repair protein MutL</fullName>
    </recommendedName>
</protein>
<dbReference type="InterPro" id="IPR037198">
    <property type="entry name" value="MutL_C_sf"/>
</dbReference>
<dbReference type="AlphaFoldDB" id="A0A5D5AKX2"/>
<feature type="compositionally biased region" description="Basic and acidic residues" evidence="5">
    <location>
        <begin position="489"/>
        <end position="505"/>
    </location>
</feature>
<dbReference type="Gene3D" id="3.30.230.10">
    <property type="match status" value="1"/>
</dbReference>
<dbReference type="SMART" id="SM00853">
    <property type="entry name" value="MutL_C"/>
    <property type="match status" value="1"/>
</dbReference>
<dbReference type="GO" id="GO:0005524">
    <property type="term" value="F:ATP binding"/>
    <property type="evidence" value="ECO:0007669"/>
    <property type="project" value="InterPro"/>
</dbReference>
<feature type="compositionally biased region" description="Low complexity" evidence="5">
    <location>
        <begin position="401"/>
        <end position="412"/>
    </location>
</feature>
<dbReference type="Gene3D" id="3.30.1370.100">
    <property type="entry name" value="MutL, C-terminal domain, regulatory subdomain"/>
    <property type="match status" value="1"/>
</dbReference>
<comment type="similarity">
    <text evidence="1 4">Belongs to the DNA mismatch repair MutL/HexB family.</text>
</comment>
<dbReference type="SUPFAM" id="SSF54211">
    <property type="entry name" value="Ribosomal protein S5 domain 2-like"/>
    <property type="match status" value="1"/>
</dbReference>
<dbReference type="HAMAP" id="MF_00149">
    <property type="entry name" value="DNA_mis_repair"/>
    <property type="match status" value="1"/>
</dbReference>
<dbReference type="InterPro" id="IPR036890">
    <property type="entry name" value="HATPase_C_sf"/>
</dbReference>
<dbReference type="InterPro" id="IPR014762">
    <property type="entry name" value="DNA_mismatch_repair_CS"/>
</dbReference>
<gene>
    <name evidence="4 8" type="primary">mutL</name>
    <name evidence="8" type="ORF">FYC77_08490</name>
</gene>
<dbReference type="RefSeq" id="WP_149081068.1">
    <property type="nucleotide sequence ID" value="NZ_VTAW01000008.1"/>
</dbReference>
<feature type="compositionally biased region" description="Acidic residues" evidence="5">
    <location>
        <begin position="1"/>
        <end position="14"/>
    </location>
</feature>
<dbReference type="InterPro" id="IPR013507">
    <property type="entry name" value="DNA_mismatch_S5_2-like"/>
</dbReference>
<keyword evidence="8" id="KW-0255">Endonuclease</keyword>
<dbReference type="GO" id="GO:0004519">
    <property type="term" value="F:endonuclease activity"/>
    <property type="evidence" value="ECO:0007669"/>
    <property type="project" value="UniProtKB-KW"/>
</dbReference>
<keyword evidence="8" id="KW-0540">Nuclease</keyword>
<dbReference type="FunFam" id="3.30.565.10:FF:000003">
    <property type="entry name" value="DNA mismatch repair endonuclease MutL"/>
    <property type="match status" value="1"/>
</dbReference>
<dbReference type="PANTHER" id="PTHR10073">
    <property type="entry name" value="DNA MISMATCH REPAIR PROTEIN MLH, PMS, MUTL"/>
    <property type="match status" value="1"/>
</dbReference>
<keyword evidence="2 4" id="KW-0227">DNA damage</keyword>
<keyword evidence="9" id="KW-1185">Reference proteome</keyword>
<dbReference type="Gene3D" id="3.30.565.10">
    <property type="entry name" value="Histidine kinase-like ATPase, C-terminal domain"/>
    <property type="match status" value="1"/>
</dbReference>
<dbReference type="InterPro" id="IPR042121">
    <property type="entry name" value="MutL_C_regsub"/>
</dbReference>
<accession>A0A5D5AKX2</accession>
<dbReference type="SUPFAM" id="SSF55874">
    <property type="entry name" value="ATPase domain of HSP90 chaperone/DNA topoisomerase II/histidine kinase"/>
    <property type="match status" value="1"/>
</dbReference>
<dbReference type="InterPro" id="IPR020667">
    <property type="entry name" value="DNA_mismatch_repair_MutL"/>
</dbReference>
<dbReference type="GO" id="GO:0006298">
    <property type="term" value="P:mismatch repair"/>
    <property type="evidence" value="ECO:0007669"/>
    <property type="project" value="UniProtKB-UniRule"/>
</dbReference>
<comment type="function">
    <text evidence="4">This protein is involved in the repair of mismatches in DNA. It is required for dam-dependent methyl-directed DNA mismatch repair. May act as a 'molecular matchmaker', a protein that promotes the formation of a stable complex between two or more DNA-binding proteins in an ATP-dependent manner without itself being part of a final effector complex.</text>
</comment>
<dbReference type="NCBIfam" id="TIGR00585">
    <property type="entry name" value="mutl"/>
    <property type="match status" value="1"/>
</dbReference>
<dbReference type="SUPFAM" id="SSF118116">
    <property type="entry name" value="DNA mismatch repair protein MutL"/>
    <property type="match status" value="1"/>
</dbReference>
<reference evidence="8 9" key="1">
    <citation type="submission" date="2019-08" db="EMBL/GenBank/DDBJ databases">
        <title>Archaea genome.</title>
        <authorList>
            <person name="Kajale S."/>
            <person name="Shouche Y."/>
            <person name="Deshpande N."/>
            <person name="Sharma A."/>
        </authorList>
    </citation>
    <scope>NUCLEOTIDE SEQUENCE [LARGE SCALE GENOMIC DNA]</scope>
    <source>
        <strain evidence="8 9">ESP3B_9</strain>
    </source>
</reference>
<evidence type="ECO:0000259" key="6">
    <source>
        <dbReference type="SMART" id="SM00853"/>
    </source>
</evidence>
<dbReference type="Gene3D" id="3.30.1540.20">
    <property type="entry name" value="MutL, C-terminal domain, dimerisation subdomain"/>
    <property type="match status" value="1"/>
</dbReference>
<dbReference type="InterPro" id="IPR014790">
    <property type="entry name" value="MutL_C"/>
</dbReference>
<sequence length="745" mass="78931">MTDETPSDGSGDGETDIHRLDDDTVARIAAGEVVERPASAVKELVENSLDADASSVDVTVEKGGTELIRVADDGRGMSEADLRTAVRQHTTSKIEGLEDLESGVATLGFRGEALHTIGSVSRTTIRSRPRSGSRTGKGGEADVGTELVYEGGEVTSVEPTGCPVGTIVEVEDLFYNTPARRKFLKTTATEFAHVNRVVTRYALANPDVAVSLIHDGREVFATTGQGDLQAAVLAVYGREVASSMIPVDADADDLPPGPLESLSGLVSHPETNRSSREYLATYVNGRAVTADAIREGIMGAYGTQLGGDRYPFAVCFLEVPGDAVDVNVHPRKREVRFDDDDAVRRQVDAAIESALLEHGMLRSRAPRGRSAPAETSVTPERADRDYPDEEPSDASGGASTENVSSSAEPTSSESDRRTSSSESPQTRQANASRASNADTDDASKPAGDPPSPSSTETESGENAGDSSGGTDSTPTVGDESMNATGGEGRVTDSETKPRPETHDDPTAGTDPVDSTNLDPDRKFAVATDQQTLGGTPATGEATEYDSLPPIRVLGQLEETYVVCETPDGLALIDQHAADERVNYERLRNAFADDPPAQALASPVELELTAAEAEAFSAYRDALARLGFYADRVGDRTVAVTTVPAVLEETLEPEHLRDVLTSFVEGDREAGAETVDALADEFLGDLACYPSITGNTSLTEGSVVDLLAALDGCENPYSCPHGRPVIVRIDGDEIDRRFERDYPGHG</sequence>
<feature type="region of interest" description="Disordered" evidence="5">
    <location>
        <begin position="362"/>
        <end position="519"/>
    </location>
</feature>
<dbReference type="InterPro" id="IPR002099">
    <property type="entry name" value="MutL/Mlh/PMS"/>
</dbReference>
<dbReference type="Pfam" id="PF08676">
    <property type="entry name" value="MutL_C"/>
    <property type="match status" value="1"/>
</dbReference>
<feature type="domain" description="DNA mismatch repair protein S5" evidence="7">
    <location>
        <begin position="232"/>
        <end position="356"/>
    </location>
</feature>
<dbReference type="CDD" id="cd16926">
    <property type="entry name" value="HATPase_MutL-MLH-PMS-like"/>
    <property type="match status" value="1"/>
</dbReference>
<evidence type="ECO:0000256" key="4">
    <source>
        <dbReference type="HAMAP-Rule" id="MF_00149"/>
    </source>
</evidence>
<feature type="region of interest" description="Disordered" evidence="5">
    <location>
        <begin position="1"/>
        <end position="20"/>
    </location>
</feature>
<keyword evidence="8" id="KW-0378">Hydrolase</keyword>
<dbReference type="PROSITE" id="PS00058">
    <property type="entry name" value="DNA_MISMATCH_REPAIR_1"/>
    <property type="match status" value="1"/>
</dbReference>
<dbReference type="InterPro" id="IPR038973">
    <property type="entry name" value="MutL/Mlh/Pms-like"/>
</dbReference>
<dbReference type="Proteomes" id="UP000324104">
    <property type="component" value="Unassembled WGS sequence"/>
</dbReference>
<dbReference type="GO" id="GO:0032300">
    <property type="term" value="C:mismatch repair complex"/>
    <property type="evidence" value="ECO:0007669"/>
    <property type="project" value="InterPro"/>
</dbReference>
<dbReference type="GO" id="GO:0030983">
    <property type="term" value="F:mismatched DNA binding"/>
    <property type="evidence" value="ECO:0007669"/>
    <property type="project" value="InterPro"/>
</dbReference>
<dbReference type="CDD" id="cd00782">
    <property type="entry name" value="MutL_Trans"/>
    <property type="match status" value="1"/>
</dbReference>
<proteinExistence type="inferred from homology"/>
<dbReference type="Pfam" id="PF01119">
    <property type="entry name" value="DNA_mis_repair"/>
    <property type="match status" value="1"/>
</dbReference>
<dbReference type="GO" id="GO:0016887">
    <property type="term" value="F:ATP hydrolysis activity"/>
    <property type="evidence" value="ECO:0007669"/>
    <property type="project" value="InterPro"/>
</dbReference>
<evidence type="ECO:0000256" key="2">
    <source>
        <dbReference type="ARBA" id="ARBA00022763"/>
    </source>
</evidence>